<dbReference type="FunFam" id="3.20.20.80:FF:000115">
    <property type="entry name" value="Beta-galactosidase"/>
    <property type="match status" value="1"/>
</dbReference>
<dbReference type="EMBL" id="JBJQND010000002">
    <property type="protein sequence ID" value="KAL3885183.1"/>
    <property type="molecule type" value="Genomic_DNA"/>
</dbReference>
<comment type="catalytic activity">
    <reaction evidence="5">
        <text>Hydrolysis of terminal non-reducing beta-D-galactose residues in beta-D-galactosides.</text>
        <dbReference type="EC" id="3.2.1.23"/>
    </reaction>
</comment>
<dbReference type="GO" id="GO:0004565">
    <property type="term" value="F:beta-galactosidase activity"/>
    <property type="evidence" value="ECO:0007669"/>
    <property type="project" value="UniProtKB-EC"/>
</dbReference>
<evidence type="ECO:0000256" key="2">
    <source>
        <dbReference type="ARBA" id="ARBA00022801"/>
    </source>
</evidence>
<evidence type="ECO:0000256" key="1">
    <source>
        <dbReference type="ARBA" id="ARBA00009809"/>
    </source>
</evidence>
<dbReference type="PROSITE" id="PS01182">
    <property type="entry name" value="GLYCOSYL_HYDROL_F35"/>
    <property type="match status" value="1"/>
</dbReference>
<proteinExistence type="inferred from homology"/>
<dbReference type="AlphaFoldDB" id="A0ABD3XID8"/>
<dbReference type="PANTHER" id="PTHR23421">
    <property type="entry name" value="BETA-GALACTOSIDASE RELATED"/>
    <property type="match status" value="1"/>
</dbReference>
<dbReference type="InterPro" id="IPR001944">
    <property type="entry name" value="Glycoside_Hdrlase_35"/>
</dbReference>
<evidence type="ECO:0000313" key="11">
    <source>
        <dbReference type="Proteomes" id="UP001634394"/>
    </source>
</evidence>
<dbReference type="InterPro" id="IPR008979">
    <property type="entry name" value="Galactose-bd-like_sf"/>
</dbReference>
<evidence type="ECO:0000259" key="7">
    <source>
        <dbReference type="Pfam" id="PF01301"/>
    </source>
</evidence>
<dbReference type="InterPro" id="IPR048912">
    <property type="entry name" value="BetaGal1-like_ABD1"/>
</dbReference>
<dbReference type="InterPro" id="IPR048913">
    <property type="entry name" value="BetaGal_gal-bd"/>
</dbReference>
<organism evidence="10 11">
    <name type="scientific">Sinanodonta woodiana</name>
    <name type="common">Chinese pond mussel</name>
    <name type="synonym">Anodonta woodiana</name>
    <dbReference type="NCBI Taxonomy" id="1069815"/>
    <lineage>
        <taxon>Eukaryota</taxon>
        <taxon>Metazoa</taxon>
        <taxon>Spiralia</taxon>
        <taxon>Lophotrochozoa</taxon>
        <taxon>Mollusca</taxon>
        <taxon>Bivalvia</taxon>
        <taxon>Autobranchia</taxon>
        <taxon>Heteroconchia</taxon>
        <taxon>Palaeoheterodonta</taxon>
        <taxon>Unionida</taxon>
        <taxon>Unionoidea</taxon>
        <taxon>Unionidae</taxon>
        <taxon>Unioninae</taxon>
        <taxon>Sinanodonta</taxon>
    </lineage>
</organism>
<dbReference type="InterPro" id="IPR026283">
    <property type="entry name" value="B-gal_1-like"/>
</dbReference>
<dbReference type="Gene3D" id="2.60.120.260">
    <property type="entry name" value="Galactose-binding domain-like"/>
    <property type="match status" value="2"/>
</dbReference>
<evidence type="ECO:0000256" key="5">
    <source>
        <dbReference type="RuleBase" id="RU000675"/>
    </source>
</evidence>
<evidence type="ECO:0000256" key="6">
    <source>
        <dbReference type="RuleBase" id="RU003679"/>
    </source>
</evidence>
<dbReference type="Gene3D" id="3.20.20.80">
    <property type="entry name" value="Glycosidases"/>
    <property type="match status" value="1"/>
</dbReference>
<dbReference type="SUPFAM" id="SSF51445">
    <property type="entry name" value="(Trans)glycosidases"/>
    <property type="match status" value="1"/>
</dbReference>
<evidence type="ECO:0000256" key="4">
    <source>
        <dbReference type="PIRSR" id="PIRSR006336-1"/>
    </source>
</evidence>
<dbReference type="SUPFAM" id="SSF49785">
    <property type="entry name" value="Galactose-binding domain-like"/>
    <property type="match status" value="2"/>
</dbReference>
<feature type="domain" description="Glycoside hydrolase 35 catalytic" evidence="7">
    <location>
        <begin position="17"/>
        <end position="331"/>
    </location>
</feature>
<dbReference type="Proteomes" id="UP001634394">
    <property type="component" value="Unassembled WGS sequence"/>
</dbReference>
<dbReference type="InterPro" id="IPR017853">
    <property type="entry name" value="GH"/>
</dbReference>
<dbReference type="Pfam" id="PF21467">
    <property type="entry name" value="BetaGal_gal-bd"/>
    <property type="match status" value="1"/>
</dbReference>
<sequence>MDTYRSESVLQFRDRNFYLNDKPFRILSGAIHYFRVLPEYWEDRLMKLKACGCNTLETYVPWNLHEEYPGEFNFEGILNLRNYIKLAQNVGLYVILRPGPYICSEWDYGGLPAWLLHDPNMKVRSQYQGYKEALKRYFNKLIPLVTDLQFSNGGPIIAFQVENEFGSYSNETDHLVFIRELLLKHGVNELLLTSDNDSGIKRDIFYQCALPTANFQHFDQSKDLMATIANWSADFPLMVMEFWTGWFDHWGSGHGGMSLPDFEKSLKSILEANGSLNFYMFHGGTNFGFTAGANKFVNKPYEPDVTSYDYDALLSEAGDITPKYRKARELLLNYVLSKEEARSLPAIPANTEKGNYGSVNVSGYLDIEDILRLVENPVTIETPVAMEMLNIHKGYGQNFGYIMYRWNQTIPTGNHTLTFTSMPLDRAQVFINGRIVSTLDWKTTNLSVTLTEATLNQQENRLDILVENHGRVNYVQAEYNYFNEERKGINGDIHLNGNPLKNWTIFPLEMKQNLLKRAVESKAWKSNKPSPDSPILCSATLHLSDTETPKDTFLKLPGWTKGTVYINNFNLGRYWTVGPQQTLYVPGPILKKGNNTILVFEQHQIGEEIVFQDTPILS</sequence>
<comment type="caution">
    <text evidence="10">The sequence shown here is derived from an EMBL/GenBank/DDBJ whole genome shotgun (WGS) entry which is preliminary data.</text>
</comment>
<feature type="domain" description="Beta-galactosidase 1-like first all-beta" evidence="8">
    <location>
        <begin position="396"/>
        <end position="509"/>
    </location>
</feature>
<dbReference type="EC" id="3.2.1.23" evidence="5"/>
<accession>A0ABD3XID8</accession>
<dbReference type="InterPro" id="IPR031330">
    <property type="entry name" value="Gly_Hdrlase_35_cat"/>
</dbReference>
<dbReference type="Pfam" id="PF01301">
    <property type="entry name" value="Glyco_hydro_35"/>
    <property type="match status" value="1"/>
</dbReference>
<feature type="active site" description="Proton donor" evidence="4">
    <location>
        <position position="164"/>
    </location>
</feature>
<keyword evidence="3 5" id="KW-0326">Glycosidase</keyword>
<dbReference type="PIRSF" id="PIRSF006336">
    <property type="entry name" value="B-gal"/>
    <property type="match status" value="1"/>
</dbReference>
<evidence type="ECO:0000256" key="3">
    <source>
        <dbReference type="ARBA" id="ARBA00023295"/>
    </source>
</evidence>
<dbReference type="Pfam" id="PF21317">
    <property type="entry name" value="BetaGal_ABD_1"/>
    <property type="match status" value="1"/>
</dbReference>
<keyword evidence="11" id="KW-1185">Reference proteome</keyword>
<evidence type="ECO:0000313" key="10">
    <source>
        <dbReference type="EMBL" id="KAL3885183.1"/>
    </source>
</evidence>
<feature type="domain" description="Beta-galactosidase galactose-binding" evidence="9">
    <location>
        <begin position="540"/>
        <end position="595"/>
    </location>
</feature>
<comment type="similarity">
    <text evidence="1 6">Belongs to the glycosyl hydrolase 35 family.</text>
</comment>
<dbReference type="FunFam" id="2.60.120.260:FF:000049">
    <property type="entry name" value="Beta-galactosidase"/>
    <property type="match status" value="1"/>
</dbReference>
<evidence type="ECO:0000259" key="8">
    <source>
        <dbReference type="Pfam" id="PF21317"/>
    </source>
</evidence>
<dbReference type="InterPro" id="IPR019801">
    <property type="entry name" value="Glyco_hydro_35_CS"/>
</dbReference>
<dbReference type="PRINTS" id="PR00742">
    <property type="entry name" value="GLHYDRLASE35"/>
</dbReference>
<gene>
    <name evidence="10" type="ORF">ACJMK2_025277</name>
</gene>
<name>A0ABD3XID8_SINWO</name>
<reference evidence="10 11" key="1">
    <citation type="submission" date="2024-11" db="EMBL/GenBank/DDBJ databases">
        <title>Chromosome-level genome assembly of the freshwater bivalve Anodonta woodiana.</title>
        <authorList>
            <person name="Chen X."/>
        </authorList>
    </citation>
    <scope>NUCLEOTIDE SEQUENCE [LARGE SCALE GENOMIC DNA]</scope>
    <source>
        <strain evidence="10">MN2024</strain>
        <tissue evidence="10">Gills</tissue>
    </source>
</reference>
<keyword evidence="2 5" id="KW-0378">Hydrolase</keyword>
<evidence type="ECO:0000259" key="9">
    <source>
        <dbReference type="Pfam" id="PF21467"/>
    </source>
</evidence>
<feature type="active site" description="Nucleophile" evidence="4">
    <location>
        <position position="241"/>
    </location>
</feature>
<protein>
    <recommendedName>
        <fullName evidence="5">Beta-galactosidase</fullName>
        <ecNumber evidence="5">3.2.1.23</ecNumber>
    </recommendedName>
</protein>